<dbReference type="BioCyc" id="CCAL311458:G131R-1025-MONOMER"/>
<dbReference type="InterPro" id="IPR027417">
    <property type="entry name" value="P-loop_NTPase"/>
</dbReference>
<name>E6N711_CALS0</name>
<dbReference type="PANTHER" id="PTHR42961">
    <property type="entry name" value="IRON-SULFUR PROTEIN NUBPL"/>
    <property type="match status" value="1"/>
</dbReference>
<evidence type="ECO:0000313" key="5">
    <source>
        <dbReference type="Proteomes" id="UP000008120"/>
    </source>
</evidence>
<dbReference type="PANTHER" id="PTHR42961:SF2">
    <property type="entry name" value="IRON-SULFUR PROTEIN NUBPL"/>
    <property type="match status" value="1"/>
</dbReference>
<dbReference type="EMBL" id="BA000048">
    <property type="protein sequence ID" value="BAJ50870.1"/>
    <property type="molecule type" value="Genomic_DNA"/>
</dbReference>
<dbReference type="GO" id="GO:0051539">
    <property type="term" value="F:4 iron, 4 sulfur cluster binding"/>
    <property type="evidence" value="ECO:0007669"/>
    <property type="project" value="TreeGrafter"/>
</dbReference>
<dbReference type="STRING" id="311458.CSUB_C1018"/>
<organism evidence="3 5">
    <name type="scientific">Caldiarchaeum subterraneum</name>
    <dbReference type="NCBI Taxonomy" id="311458"/>
    <lineage>
        <taxon>Archaea</taxon>
        <taxon>Nitrososphaerota</taxon>
        <taxon>Candidatus Caldarchaeales</taxon>
        <taxon>Candidatus Caldarchaeaceae</taxon>
        <taxon>Candidatus Caldarchaeum</taxon>
    </lineage>
</organism>
<keyword evidence="1" id="KW-0547">Nucleotide-binding</keyword>
<dbReference type="KEGG" id="csu:CSUB_C1018"/>
<proteinExistence type="predicted"/>
<evidence type="ECO:0000256" key="2">
    <source>
        <dbReference type="ARBA" id="ARBA00022840"/>
    </source>
</evidence>
<dbReference type="SUPFAM" id="SSF52540">
    <property type="entry name" value="P-loop containing nucleoside triphosphate hydrolases"/>
    <property type="match status" value="1"/>
</dbReference>
<dbReference type="Proteomes" id="UP000008120">
    <property type="component" value="Chromosome"/>
</dbReference>
<sequence>MSRDGCIDYRDALIMKRLSEISRVLLVTGGKGGVGKSTVASTAALILSQSSNRTGLLDLDLNGPSACLLLGVDESPVETEEGLIPPSVGGLKVMSVDLFARGRPLPLTGGAKEEVVKEMMALTSFGRLDYLVVDTPPGTDDELLTITRLTKQVGGALVVTTSSPLSISVARRVIEILGSMNYRIVGLVENMSTGAGDSPSRHLAAETEVEFLGAIPFDAEIMTGGGKTGPEKLLSTAFARSLREKLRKAGLKVF</sequence>
<evidence type="ECO:0000256" key="1">
    <source>
        <dbReference type="ARBA" id="ARBA00022741"/>
    </source>
</evidence>
<dbReference type="InterPro" id="IPR033756">
    <property type="entry name" value="YlxH/NBP35"/>
</dbReference>
<keyword evidence="2 3" id="KW-0067">ATP-binding</keyword>
<reference evidence="3 5" key="1">
    <citation type="journal article" date="2005" name="Environ. Microbiol.">
        <title>Genetic and functional properties of uncultivated thermophilic crenarchaeotes from a subsurface gold mine as revealed by analysis of genome fragments.</title>
        <authorList>
            <person name="Nunoura T."/>
            <person name="Hirayama H."/>
            <person name="Takami H."/>
            <person name="Oida H."/>
            <person name="Nishi S."/>
            <person name="Shimamura S."/>
            <person name="Suzuki Y."/>
            <person name="Inagaki F."/>
            <person name="Takai K."/>
            <person name="Nealson K.H."/>
            <person name="Horikoshi K."/>
        </authorList>
    </citation>
    <scope>NUCLEOTIDE SEQUENCE [LARGE SCALE GENOMIC DNA]</scope>
</reference>
<dbReference type="Pfam" id="PF10609">
    <property type="entry name" value="ParA"/>
    <property type="match status" value="1"/>
</dbReference>
<dbReference type="GO" id="GO:0016226">
    <property type="term" value="P:iron-sulfur cluster assembly"/>
    <property type="evidence" value="ECO:0007669"/>
    <property type="project" value="InterPro"/>
</dbReference>
<protein>
    <submittedName>
        <fullName evidence="3">ATP-binding protein involved in chromosome partitioning</fullName>
    </submittedName>
</protein>
<reference evidence="3 5" key="2">
    <citation type="journal article" date="2011" name="Nucleic Acids Res.">
        <title>Insights into the evolution of Archaea and eukaryotic protein modifier systems revealed by the genome of a novel archaeal group.</title>
        <authorList>
            <person name="Nunoura T."/>
            <person name="Takaki Y."/>
            <person name="Kakuta J."/>
            <person name="Nishi S."/>
            <person name="Sugahara J."/>
            <person name="Kazama H."/>
            <person name="Chee G."/>
            <person name="Hattori M."/>
            <person name="Kanai A."/>
            <person name="Atomi H."/>
            <person name="Takai K."/>
            <person name="Takami H."/>
        </authorList>
    </citation>
    <scope>NUCLEOTIDE SEQUENCE [LARGE SCALE GENOMIC DNA]</scope>
</reference>
<dbReference type="Gene3D" id="3.40.50.300">
    <property type="entry name" value="P-loop containing nucleotide triphosphate hydrolases"/>
    <property type="match status" value="1"/>
</dbReference>
<dbReference type="AlphaFoldDB" id="E6N711"/>
<dbReference type="GO" id="GO:0005524">
    <property type="term" value="F:ATP binding"/>
    <property type="evidence" value="ECO:0007669"/>
    <property type="project" value="UniProtKB-KW"/>
</dbReference>
<dbReference type="InterPro" id="IPR044304">
    <property type="entry name" value="NUBPL-like"/>
</dbReference>
<accession>E6N711</accession>
<gene>
    <name evidence="4" type="ORF">CSUB_C1018</name>
    <name evidence="3" type="ORF">HGMM_F34A01C36</name>
</gene>
<dbReference type="EMBL" id="AP011853">
    <property type="protein sequence ID" value="BAJ48080.1"/>
    <property type="molecule type" value="Genomic_DNA"/>
</dbReference>
<evidence type="ECO:0000313" key="4">
    <source>
        <dbReference type="EMBL" id="BAJ50870.1"/>
    </source>
</evidence>
<evidence type="ECO:0000313" key="3">
    <source>
        <dbReference type="EMBL" id="BAJ48080.1"/>
    </source>
</evidence>